<dbReference type="RefSeq" id="WP_269331707.1">
    <property type="nucleotide sequence ID" value="NZ_JAMZFT010000001.1"/>
</dbReference>
<dbReference type="InterPro" id="IPR050571">
    <property type="entry name" value="Class-IV_PLP-Dep_Aminotrnsfr"/>
</dbReference>
<dbReference type="EMBL" id="JAMZFT010000001">
    <property type="protein sequence ID" value="MCP1335776.1"/>
    <property type="molecule type" value="Genomic_DNA"/>
</dbReference>
<keyword evidence="10" id="KW-0028">Amino-acid biosynthesis</keyword>
<dbReference type="InterPro" id="IPR043131">
    <property type="entry name" value="BCAT-like_N"/>
</dbReference>
<name>A0A9J6PD80_9PROT</name>
<dbReference type="PANTHER" id="PTHR42743:SF11">
    <property type="entry name" value="AMINODEOXYCHORISMATE LYASE"/>
    <property type="match status" value="1"/>
</dbReference>
<proteinExistence type="inferred from homology"/>
<dbReference type="GO" id="GO:0005829">
    <property type="term" value="C:cytosol"/>
    <property type="evidence" value="ECO:0007669"/>
    <property type="project" value="TreeGrafter"/>
</dbReference>
<dbReference type="InterPro" id="IPR001544">
    <property type="entry name" value="Aminotrans_IV"/>
</dbReference>
<dbReference type="SUPFAM" id="SSF56752">
    <property type="entry name" value="D-aminoacid aminotransferase-like PLP-dependent enzymes"/>
    <property type="match status" value="1"/>
</dbReference>
<gene>
    <name evidence="14" type="ORF">NJQ99_05085</name>
</gene>
<comment type="catalytic activity">
    <reaction evidence="11">
        <text>L-valine + 2-oxoglutarate = 3-methyl-2-oxobutanoate + L-glutamate</text>
        <dbReference type="Rhea" id="RHEA:24813"/>
        <dbReference type="ChEBI" id="CHEBI:11851"/>
        <dbReference type="ChEBI" id="CHEBI:16810"/>
        <dbReference type="ChEBI" id="CHEBI:29985"/>
        <dbReference type="ChEBI" id="CHEBI:57762"/>
        <dbReference type="EC" id="2.6.1.42"/>
    </reaction>
</comment>
<keyword evidence="15" id="KW-1185">Reference proteome</keyword>
<evidence type="ECO:0000313" key="15">
    <source>
        <dbReference type="Proteomes" id="UP001055804"/>
    </source>
</evidence>
<accession>A0A9J6PD80</accession>
<dbReference type="InterPro" id="IPR036038">
    <property type="entry name" value="Aminotransferase-like"/>
</dbReference>
<evidence type="ECO:0000256" key="8">
    <source>
        <dbReference type="ARBA" id="ARBA00014472"/>
    </source>
</evidence>
<sequence length="287" mass="31516">MPRIAYVNGRYVPHAQASVHVEDRGYQFADGVYEVCAVKNGRLLDEGPHLDRLDRSLRELRIDPPMARPALRVVLREVMRRNLLRDGLLYFQVTRGVAPRDHAFPAHAASSLVVTARPVDLVKAQARAEEGVRAVTHPDIRWKRCDIKAVALLPNVLAKQAAKEAGGYEAWLVDETGHVTEGSSTNAWIVDTDGNLVTRALDSAILGGITRRMLMQVAQEAGVHIIERPFTVEEAKAAREAFITSATSFVTPVTQIDDAVIGNGRPGSVAMRLRELYIMASEALAQA</sequence>
<dbReference type="InterPro" id="IPR043132">
    <property type="entry name" value="BCAT-like_C"/>
</dbReference>
<reference evidence="14" key="1">
    <citation type="submission" date="2022-06" db="EMBL/GenBank/DDBJ databases">
        <title>Isolation and Genomics of Futiania mangrovii gen. nov., sp. nov., a Rare and Metabolically-versatile member in the Class Alphaproteobacteria.</title>
        <authorList>
            <person name="Liu L."/>
            <person name="Huang W.-C."/>
            <person name="Pan J."/>
            <person name="Li J."/>
            <person name="Huang Y."/>
            <person name="Du H."/>
            <person name="Liu Y."/>
            <person name="Li M."/>
        </authorList>
    </citation>
    <scope>NUCLEOTIDE SEQUENCE</scope>
    <source>
        <strain evidence="14">FT118</strain>
    </source>
</reference>
<evidence type="ECO:0000256" key="11">
    <source>
        <dbReference type="ARBA" id="ARBA00048212"/>
    </source>
</evidence>
<evidence type="ECO:0000256" key="7">
    <source>
        <dbReference type="ARBA" id="ARBA00013053"/>
    </source>
</evidence>
<evidence type="ECO:0000256" key="13">
    <source>
        <dbReference type="ARBA" id="ARBA00049229"/>
    </source>
</evidence>
<evidence type="ECO:0000256" key="5">
    <source>
        <dbReference type="ARBA" id="ARBA00005072"/>
    </source>
</evidence>
<comment type="pathway">
    <text evidence="3">Amino-acid biosynthesis; L-isoleucine biosynthesis; L-isoleucine from 2-oxobutanoate: step 4/4.</text>
</comment>
<evidence type="ECO:0000256" key="4">
    <source>
        <dbReference type="ARBA" id="ARBA00004931"/>
    </source>
</evidence>
<evidence type="ECO:0000256" key="12">
    <source>
        <dbReference type="ARBA" id="ARBA00048798"/>
    </source>
</evidence>
<protein>
    <recommendedName>
        <fullName evidence="8">Probable branched-chain-amino-acid aminotransferase</fullName>
        <ecNumber evidence="7">2.6.1.42</ecNumber>
    </recommendedName>
</protein>
<comment type="pathway">
    <text evidence="5">Amino-acid biosynthesis; L-leucine biosynthesis; L-leucine from 3-methyl-2-oxobutanoate: step 4/4.</text>
</comment>
<dbReference type="CDD" id="cd01558">
    <property type="entry name" value="D-AAT_like"/>
    <property type="match status" value="1"/>
</dbReference>
<evidence type="ECO:0000256" key="1">
    <source>
        <dbReference type="ARBA" id="ARBA00001933"/>
    </source>
</evidence>
<evidence type="ECO:0000256" key="9">
    <source>
        <dbReference type="ARBA" id="ARBA00022898"/>
    </source>
</evidence>
<evidence type="ECO:0000256" key="6">
    <source>
        <dbReference type="ARBA" id="ARBA00009320"/>
    </source>
</evidence>
<evidence type="ECO:0000256" key="10">
    <source>
        <dbReference type="ARBA" id="ARBA00023304"/>
    </source>
</evidence>
<dbReference type="GO" id="GO:0009082">
    <property type="term" value="P:branched-chain amino acid biosynthetic process"/>
    <property type="evidence" value="ECO:0007669"/>
    <property type="project" value="UniProtKB-KW"/>
</dbReference>
<dbReference type="FunFam" id="3.20.10.10:FF:000002">
    <property type="entry name" value="D-alanine aminotransferase"/>
    <property type="match status" value="1"/>
</dbReference>
<dbReference type="GO" id="GO:0008652">
    <property type="term" value="P:amino acid biosynthetic process"/>
    <property type="evidence" value="ECO:0007669"/>
    <property type="project" value="UniProtKB-ARBA"/>
</dbReference>
<organism evidence="14 15">
    <name type="scientific">Futiania mangrovi</name>
    <dbReference type="NCBI Taxonomy" id="2959716"/>
    <lineage>
        <taxon>Bacteria</taxon>
        <taxon>Pseudomonadati</taxon>
        <taxon>Pseudomonadota</taxon>
        <taxon>Alphaproteobacteria</taxon>
        <taxon>Futianiales</taxon>
        <taxon>Futianiaceae</taxon>
        <taxon>Futiania</taxon>
    </lineage>
</organism>
<comment type="function">
    <text evidence="2">Acts on leucine, isoleucine and valine.</text>
</comment>
<dbReference type="NCBIfam" id="NF005209">
    <property type="entry name" value="PRK06680.1"/>
    <property type="match status" value="1"/>
</dbReference>
<comment type="catalytic activity">
    <reaction evidence="13">
        <text>L-leucine + 2-oxoglutarate = 4-methyl-2-oxopentanoate + L-glutamate</text>
        <dbReference type="Rhea" id="RHEA:18321"/>
        <dbReference type="ChEBI" id="CHEBI:16810"/>
        <dbReference type="ChEBI" id="CHEBI:17865"/>
        <dbReference type="ChEBI" id="CHEBI:29985"/>
        <dbReference type="ChEBI" id="CHEBI:57427"/>
        <dbReference type="EC" id="2.6.1.42"/>
    </reaction>
</comment>
<dbReference type="Proteomes" id="UP001055804">
    <property type="component" value="Unassembled WGS sequence"/>
</dbReference>
<comment type="cofactor">
    <cofactor evidence="1">
        <name>pyridoxal 5'-phosphate</name>
        <dbReference type="ChEBI" id="CHEBI:597326"/>
    </cofactor>
</comment>
<dbReference type="AlphaFoldDB" id="A0A9J6PD80"/>
<dbReference type="Gene3D" id="3.20.10.10">
    <property type="entry name" value="D-amino Acid Aminotransferase, subunit A, domain 2"/>
    <property type="match status" value="1"/>
</dbReference>
<dbReference type="Gene3D" id="3.30.470.10">
    <property type="match status" value="1"/>
</dbReference>
<comment type="similarity">
    <text evidence="6">Belongs to the class-IV pyridoxal-phosphate-dependent aminotransferase family.</text>
</comment>
<evidence type="ECO:0000256" key="2">
    <source>
        <dbReference type="ARBA" id="ARBA00003109"/>
    </source>
</evidence>
<comment type="pathway">
    <text evidence="4">Amino-acid biosynthesis; L-valine biosynthesis; L-valine from pyruvate: step 4/4.</text>
</comment>
<dbReference type="Pfam" id="PF01063">
    <property type="entry name" value="Aminotran_4"/>
    <property type="match status" value="1"/>
</dbReference>
<evidence type="ECO:0000256" key="3">
    <source>
        <dbReference type="ARBA" id="ARBA00004824"/>
    </source>
</evidence>
<keyword evidence="10" id="KW-0100">Branched-chain amino acid biosynthesis</keyword>
<evidence type="ECO:0000313" key="14">
    <source>
        <dbReference type="EMBL" id="MCP1335776.1"/>
    </source>
</evidence>
<keyword evidence="9" id="KW-0663">Pyridoxal phosphate</keyword>
<dbReference type="GO" id="GO:0004084">
    <property type="term" value="F:branched-chain-amino-acid transaminase activity"/>
    <property type="evidence" value="ECO:0007669"/>
    <property type="project" value="UniProtKB-EC"/>
</dbReference>
<dbReference type="EC" id="2.6.1.42" evidence="7"/>
<comment type="caution">
    <text evidence="14">The sequence shown here is derived from an EMBL/GenBank/DDBJ whole genome shotgun (WGS) entry which is preliminary data.</text>
</comment>
<comment type="catalytic activity">
    <reaction evidence="12">
        <text>L-isoleucine + 2-oxoglutarate = (S)-3-methyl-2-oxopentanoate + L-glutamate</text>
        <dbReference type="Rhea" id="RHEA:24801"/>
        <dbReference type="ChEBI" id="CHEBI:16810"/>
        <dbReference type="ChEBI" id="CHEBI:29985"/>
        <dbReference type="ChEBI" id="CHEBI:35146"/>
        <dbReference type="ChEBI" id="CHEBI:58045"/>
        <dbReference type="EC" id="2.6.1.42"/>
    </reaction>
</comment>
<dbReference type="PANTHER" id="PTHR42743">
    <property type="entry name" value="AMINO-ACID AMINOTRANSFERASE"/>
    <property type="match status" value="1"/>
</dbReference>